<dbReference type="STRING" id="27835.A0A0N4XU37"/>
<gene>
    <name evidence="2" type="ORF">NBR_LOCUS6184</name>
</gene>
<accession>A0A0N4XU37</accession>
<keyword evidence="3" id="KW-1185">Reference proteome</keyword>
<evidence type="ECO:0000256" key="1">
    <source>
        <dbReference type="SAM" id="MobiDB-lite"/>
    </source>
</evidence>
<dbReference type="Proteomes" id="UP000271162">
    <property type="component" value="Unassembled WGS sequence"/>
</dbReference>
<reference evidence="2 3" key="2">
    <citation type="submission" date="2018-11" db="EMBL/GenBank/DDBJ databases">
        <authorList>
            <consortium name="Pathogen Informatics"/>
        </authorList>
    </citation>
    <scope>NUCLEOTIDE SEQUENCE [LARGE SCALE GENOMIC DNA]</scope>
</reference>
<feature type="compositionally biased region" description="Pro residues" evidence="1">
    <location>
        <begin position="68"/>
        <end position="80"/>
    </location>
</feature>
<feature type="compositionally biased region" description="Pro residues" evidence="1">
    <location>
        <begin position="122"/>
        <end position="131"/>
    </location>
</feature>
<protein>
    <submittedName>
        <fullName evidence="4">Collagen triple helix repeat protein</fullName>
    </submittedName>
</protein>
<name>A0A0N4XU37_NIPBR</name>
<dbReference type="WBParaSite" id="NBR_0000618301-mRNA-1">
    <property type="protein sequence ID" value="NBR_0000618301-mRNA-1"/>
    <property type="gene ID" value="NBR_0000618301"/>
</dbReference>
<reference evidence="4" key="1">
    <citation type="submission" date="2017-02" db="UniProtKB">
        <authorList>
            <consortium name="WormBaseParasite"/>
        </authorList>
    </citation>
    <scope>IDENTIFICATION</scope>
</reference>
<evidence type="ECO:0000313" key="3">
    <source>
        <dbReference type="Proteomes" id="UP000271162"/>
    </source>
</evidence>
<proteinExistence type="predicted"/>
<organism evidence="4">
    <name type="scientific">Nippostrongylus brasiliensis</name>
    <name type="common">Rat hookworm</name>
    <dbReference type="NCBI Taxonomy" id="27835"/>
    <lineage>
        <taxon>Eukaryota</taxon>
        <taxon>Metazoa</taxon>
        <taxon>Ecdysozoa</taxon>
        <taxon>Nematoda</taxon>
        <taxon>Chromadorea</taxon>
        <taxon>Rhabditida</taxon>
        <taxon>Rhabditina</taxon>
        <taxon>Rhabditomorpha</taxon>
        <taxon>Strongyloidea</taxon>
        <taxon>Heligmosomidae</taxon>
        <taxon>Nippostrongylus</taxon>
    </lineage>
</organism>
<dbReference type="EMBL" id="UYSL01019783">
    <property type="protein sequence ID" value="VDL69773.1"/>
    <property type="molecule type" value="Genomic_DNA"/>
</dbReference>
<dbReference type="AlphaFoldDB" id="A0A0N4XU37"/>
<evidence type="ECO:0000313" key="2">
    <source>
        <dbReference type="EMBL" id="VDL69773.1"/>
    </source>
</evidence>
<feature type="region of interest" description="Disordered" evidence="1">
    <location>
        <begin position="17"/>
        <end position="140"/>
    </location>
</feature>
<evidence type="ECO:0000313" key="4">
    <source>
        <dbReference type="WBParaSite" id="NBR_0000618301-mRNA-1"/>
    </source>
</evidence>
<sequence>MWGWVIKGRHSAIGIGARKLQKRPVGQPGVDGYPGEAGEDGPPGKVGPAGVPGGDAGYCPCPDRSGPTPAPSTAPPPPPRTTDQGAPAIQPTYYDMMDMMEAEASRSNKRPFKNRRPHRPPQQRPRQPTPKPLRRLDSNF</sequence>
<feature type="compositionally biased region" description="Basic residues" evidence="1">
    <location>
        <begin position="107"/>
        <end position="121"/>
    </location>
</feature>